<evidence type="ECO:0000256" key="2">
    <source>
        <dbReference type="SAM" id="MobiDB-lite"/>
    </source>
</evidence>
<reference evidence="4 5" key="1">
    <citation type="journal article" date="2024" name="Nat. Commun.">
        <title>Phylogenomics reveals the evolutionary origins of lichenization in chlorophyte algae.</title>
        <authorList>
            <person name="Puginier C."/>
            <person name="Libourel C."/>
            <person name="Otte J."/>
            <person name="Skaloud P."/>
            <person name="Haon M."/>
            <person name="Grisel S."/>
            <person name="Petersen M."/>
            <person name="Berrin J.G."/>
            <person name="Delaux P.M."/>
            <person name="Dal Grande F."/>
            <person name="Keller J."/>
        </authorList>
    </citation>
    <scope>NUCLEOTIDE SEQUENCE [LARGE SCALE GENOMIC DNA]</scope>
    <source>
        <strain evidence="4 5">SAG 2523</strain>
    </source>
</reference>
<dbReference type="PROSITE" id="PS51826">
    <property type="entry name" value="PSBD"/>
    <property type="match status" value="1"/>
</dbReference>
<dbReference type="AlphaFoldDB" id="A0AAW1SDY6"/>
<comment type="similarity">
    <text evidence="1">Belongs to the 2-oxoacid dehydrogenase family.</text>
</comment>
<dbReference type="InterPro" id="IPR045257">
    <property type="entry name" value="E2/Pdx1"/>
</dbReference>
<dbReference type="PANTHER" id="PTHR23151">
    <property type="entry name" value="DIHYDROLIPOAMIDE ACETYL/SUCCINYL-TRANSFERASE-RELATED"/>
    <property type="match status" value="1"/>
</dbReference>
<dbReference type="GO" id="GO:0045254">
    <property type="term" value="C:pyruvate dehydrogenase complex"/>
    <property type="evidence" value="ECO:0007669"/>
    <property type="project" value="InterPro"/>
</dbReference>
<feature type="compositionally biased region" description="Low complexity" evidence="2">
    <location>
        <begin position="61"/>
        <end position="101"/>
    </location>
</feature>
<evidence type="ECO:0000259" key="3">
    <source>
        <dbReference type="PROSITE" id="PS51826"/>
    </source>
</evidence>
<name>A0AAW1SDY6_9CHLO</name>
<gene>
    <name evidence="4" type="ORF">WJX84_007561</name>
</gene>
<evidence type="ECO:0000313" key="4">
    <source>
        <dbReference type="EMBL" id="KAK9843853.1"/>
    </source>
</evidence>
<sequence>QAESTGTSHEESASAPVERNVRIGPAAQYLLRSSGLRAEDIRPTGPRGILTKGDVLQAIESGAKPSKGASAPAPEAPAQEAAPKSAPKPAAKQQTQDPQQKPKAKLEAPPPPAASLQGPHTDVPHTQIRRIIAGRLLESKQQIPHLYVSRRADMAAVTELRKSMKQQNMKVSVNDFIVRAAALALEQVPEANSMWDAKTGEVKPASSVDVAIAVATEGGLITPIVKQANTKTLQQISGEVRELAGRARANKLKPEEFQGGSFSISNLGMFGVDKFFAIINPPQACIMAVGGTQQAVTMKDGRPHATPHINVALSADSRVYDDAVASAFLEAFCTNLASPIRMLS</sequence>
<dbReference type="GO" id="GO:0005739">
    <property type="term" value="C:mitochondrion"/>
    <property type="evidence" value="ECO:0007669"/>
    <property type="project" value="TreeGrafter"/>
</dbReference>
<evidence type="ECO:0000256" key="1">
    <source>
        <dbReference type="ARBA" id="ARBA00007317"/>
    </source>
</evidence>
<dbReference type="Gene3D" id="3.30.559.10">
    <property type="entry name" value="Chloramphenicol acetyltransferase-like domain"/>
    <property type="match status" value="1"/>
</dbReference>
<dbReference type="InterPro" id="IPR001078">
    <property type="entry name" value="2-oxoacid_DH_actylTfrase"/>
</dbReference>
<dbReference type="Pfam" id="PF00198">
    <property type="entry name" value="2-oxoacid_dh"/>
    <property type="match status" value="1"/>
</dbReference>
<dbReference type="InterPro" id="IPR023213">
    <property type="entry name" value="CAT-like_dom_sf"/>
</dbReference>
<dbReference type="GO" id="GO:0016746">
    <property type="term" value="F:acyltransferase activity"/>
    <property type="evidence" value="ECO:0007669"/>
    <property type="project" value="InterPro"/>
</dbReference>
<dbReference type="Pfam" id="PF02817">
    <property type="entry name" value="E3_binding"/>
    <property type="match status" value="1"/>
</dbReference>
<feature type="non-terminal residue" evidence="4">
    <location>
        <position position="1"/>
    </location>
</feature>
<accession>A0AAW1SDY6</accession>
<evidence type="ECO:0000313" key="5">
    <source>
        <dbReference type="Proteomes" id="UP001485043"/>
    </source>
</evidence>
<comment type="caution">
    <text evidence="4">The sequence shown here is derived from an EMBL/GenBank/DDBJ whole genome shotgun (WGS) entry which is preliminary data.</text>
</comment>
<keyword evidence="5" id="KW-1185">Reference proteome</keyword>
<protein>
    <recommendedName>
        <fullName evidence="3">Peripheral subunit-binding (PSBD) domain-containing protein</fullName>
    </recommendedName>
</protein>
<dbReference type="Proteomes" id="UP001485043">
    <property type="component" value="Unassembled WGS sequence"/>
</dbReference>
<feature type="region of interest" description="Disordered" evidence="2">
    <location>
        <begin position="1"/>
        <end position="123"/>
    </location>
</feature>
<dbReference type="Gene3D" id="4.10.320.10">
    <property type="entry name" value="E3-binding domain"/>
    <property type="match status" value="1"/>
</dbReference>
<dbReference type="GO" id="GO:0006086">
    <property type="term" value="P:pyruvate decarboxylation to acetyl-CoA"/>
    <property type="evidence" value="ECO:0007669"/>
    <property type="project" value="InterPro"/>
</dbReference>
<dbReference type="SUPFAM" id="SSF52777">
    <property type="entry name" value="CoA-dependent acyltransferases"/>
    <property type="match status" value="1"/>
</dbReference>
<dbReference type="InterPro" id="IPR004167">
    <property type="entry name" value="PSBD"/>
</dbReference>
<organism evidence="4 5">
    <name type="scientific">Apatococcus fuscideae</name>
    <dbReference type="NCBI Taxonomy" id="2026836"/>
    <lineage>
        <taxon>Eukaryota</taxon>
        <taxon>Viridiplantae</taxon>
        <taxon>Chlorophyta</taxon>
        <taxon>core chlorophytes</taxon>
        <taxon>Trebouxiophyceae</taxon>
        <taxon>Chlorellales</taxon>
        <taxon>Chlorellaceae</taxon>
        <taxon>Apatococcus</taxon>
    </lineage>
</organism>
<dbReference type="SUPFAM" id="SSF47005">
    <property type="entry name" value="Peripheral subunit-binding domain of 2-oxo acid dehydrogenase complex"/>
    <property type="match status" value="1"/>
</dbReference>
<proteinExistence type="inferred from homology"/>
<dbReference type="EMBL" id="JALJOV010001675">
    <property type="protein sequence ID" value="KAK9843853.1"/>
    <property type="molecule type" value="Genomic_DNA"/>
</dbReference>
<dbReference type="PANTHER" id="PTHR23151:SF90">
    <property type="entry name" value="DIHYDROLIPOYLLYSINE-RESIDUE ACETYLTRANSFERASE COMPONENT OF PYRUVATE DEHYDROGENASE COMPLEX, MITOCHONDRIAL-RELATED"/>
    <property type="match status" value="1"/>
</dbReference>
<feature type="domain" description="Peripheral subunit-binding (PSBD)" evidence="3">
    <location>
        <begin position="22"/>
        <end position="59"/>
    </location>
</feature>
<dbReference type="InterPro" id="IPR036625">
    <property type="entry name" value="E3-bd_dom_sf"/>
</dbReference>